<evidence type="ECO:0000313" key="3">
    <source>
        <dbReference type="Proteomes" id="UP000220034"/>
    </source>
</evidence>
<dbReference type="Proteomes" id="UP000220034">
    <property type="component" value="Unassembled WGS sequence"/>
</dbReference>
<proteinExistence type="predicted"/>
<organism evidence="2 3">
    <name type="scientific">Pontivivens marinum</name>
    <dbReference type="NCBI Taxonomy" id="1690039"/>
    <lineage>
        <taxon>Bacteria</taxon>
        <taxon>Pseudomonadati</taxon>
        <taxon>Pseudomonadota</taxon>
        <taxon>Alphaproteobacteria</taxon>
        <taxon>Rhodobacterales</taxon>
        <taxon>Paracoccaceae</taxon>
        <taxon>Pontivivens</taxon>
    </lineage>
</organism>
<evidence type="ECO:0000256" key="1">
    <source>
        <dbReference type="SAM" id="Phobius"/>
    </source>
</evidence>
<accession>A0A2C9CMK2</accession>
<dbReference type="RefSeq" id="WP_097928041.1">
    <property type="nucleotide sequence ID" value="NZ_OCTN01000001.1"/>
</dbReference>
<keyword evidence="1" id="KW-0472">Membrane</keyword>
<feature type="transmembrane region" description="Helical" evidence="1">
    <location>
        <begin position="18"/>
        <end position="47"/>
    </location>
</feature>
<evidence type="ECO:0008006" key="4">
    <source>
        <dbReference type="Google" id="ProtNLM"/>
    </source>
</evidence>
<dbReference type="AlphaFoldDB" id="A0A2C9CMK2"/>
<feature type="transmembrane region" description="Helical" evidence="1">
    <location>
        <begin position="110"/>
        <end position="130"/>
    </location>
</feature>
<feature type="transmembrane region" description="Helical" evidence="1">
    <location>
        <begin position="136"/>
        <end position="156"/>
    </location>
</feature>
<evidence type="ECO:0000313" key="2">
    <source>
        <dbReference type="EMBL" id="SOH92462.1"/>
    </source>
</evidence>
<feature type="transmembrane region" description="Helical" evidence="1">
    <location>
        <begin position="177"/>
        <end position="198"/>
    </location>
</feature>
<feature type="transmembrane region" description="Helical" evidence="1">
    <location>
        <begin position="204"/>
        <end position="223"/>
    </location>
</feature>
<keyword evidence="1" id="KW-0812">Transmembrane</keyword>
<reference evidence="3" key="1">
    <citation type="submission" date="2017-09" db="EMBL/GenBank/DDBJ databases">
        <authorList>
            <person name="Varghese N."/>
            <person name="Submissions S."/>
        </authorList>
    </citation>
    <scope>NUCLEOTIDE SEQUENCE [LARGE SCALE GENOMIC DNA]</scope>
    <source>
        <strain evidence="3">C7</strain>
    </source>
</reference>
<name>A0A2C9CMK2_9RHOB</name>
<gene>
    <name evidence="2" type="ORF">SAMN06273572_101309</name>
</gene>
<keyword evidence="1" id="KW-1133">Transmembrane helix</keyword>
<protein>
    <recommendedName>
        <fullName evidence="4">Glycerophosphoryl diester phosphodiesterase membrane domain-containing protein</fullName>
    </recommendedName>
</protein>
<feature type="transmembrane region" description="Helical" evidence="1">
    <location>
        <begin position="67"/>
        <end position="89"/>
    </location>
</feature>
<dbReference type="EMBL" id="OCTN01000001">
    <property type="protein sequence ID" value="SOH92462.1"/>
    <property type="molecule type" value="Genomic_DNA"/>
</dbReference>
<sequence>MNVTAAYSNSFTLFRENFLLFFTLAFAGIVAVTVIESLLFGIEYAVYGAPVTVENDVAIPGLNAGMLLWGLMSQVLLSALSAVLHLAAWDVMRGAHPQPNAYLNRSAQMILPLFFLSIVVGIIVGFGVILLIIPGIYLFGMFAVLVPIIVIEGRGWEAMMRCVELSRGRRWHIAGSFVGLLVLLIAIVIVSAAIMGAIGDSIGAVLIVNTVISSLIFAFFAIFTTEIYGQLVNSES</sequence>
<keyword evidence="3" id="KW-1185">Reference proteome</keyword>